<reference evidence="2 3" key="1">
    <citation type="submission" date="2019-02" db="EMBL/GenBank/DDBJ databases">
        <title>Deep-cultivation of Planctomycetes and their phenomic and genomic characterization uncovers novel biology.</title>
        <authorList>
            <person name="Wiegand S."/>
            <person name="Jogler M."/>
            <person name="Boedeker C."/>
            <person name="Pinto D."/>
            <person name="Vollmers J."/>
            <person name="Rivas-Marin E."/>
            <person name="Kohn T."/>
            <person name="Peeters S.H."/>
            <person name="Heuer A."/>
            <person name="Rast P."/>
            <person name="Oberbeckmann S."/>
            <person name="Bunk B."/>
            <person name="Jeske O."/>
            <person name="Meyerdierks A."/>
            <person name="Storesund J.E."/>
            <person name="Kallscheuer N."/>
            <person name="Luecker S."/>
            <person name="Lage O.M."/>
            <person name="Pohl T."/>
            <person name="Merkel B.J."/>
            <person name="Hornburger P."/>
            <person name="Mueller R.-W."/>
            <person name="Bruemmer F."/>
            <person name="Labrenz M."/>
            <person name="Spormann A.M."/>
            <person name="Op den Camp H."/>
            <person name="Overmann J."/>
            <person name="Amann R."/>
            <person name="Jetten M.S.M."/>
            <person name="Mascher T."/>
            <person name="Medema M.H."/>
            <person name="Devos D.P."/>
            <person name="Kaster A.-K."/>
            <person name="Ovreas L."/>
            <person name="Rohde M."/>
            <person name="Galperin M.Y."/>
            <person name="Jogler C."/>
        </authorList>
    </citation>
    <scope>NUCLEOTIDE SEQUENCE [LARGE SCALE GENOMIC DNA]</scope>
    <source>
        <strain evidence="2 3">K22_7</strain>
    </source>
</reference>
<sequence>MDTLLVMDPRTNPFAPGAGTPPPELAGREHLLEAASIAVDRLAGQLNSRGMVFYGLRGVGKTVLLQQMRLNASAAGYVTVPIEAPENRSLPSILLPALRATIIKNSTGAAAKAKFRDLLGVLASFAKAVKVKYDDVEVVLDVAPTLGIADSGDLESDLCSLFLELGKVAADQSTMVAIYIDELQFVSELELAALISALHQISQQRLPVTLFAAGLPQLLGQLGKAKSYAERLFDFQEIGSLDRPAAANALTIPAGQQAVEFDAPALEHILDETKCYPYFIQEWGQHAWQIAPTSPITLSDAKATTESAIAHLDSSFFRVRFDRLTPQEKRYMRAMAELGPGAHRSGDVAEVLSRSVQSLGPCRSSLIKKGMAYSASHGDIAFTVPLFEGFMKRTMDLVID</sequence>
<dbReference type="InterPro" id="IPR041664">
    <property type="entry name" value="AAA_16"/>
</dbReference>
<dbReference type="Gene3D" id="3.40.50.300">
    <property type="entry name" value="P-loop containing nucleotide triphosphate hydrolases"/>
    <property type="match status" value="1"/>
</dbReference>
<dbReference type="Proteomes" id="UP000318538">
    <property type="component" value="Chromosome"/>
</dbReference>
<feature type="domain" description="Orc1-like AAA ATPase" evidence="1">
    <location>
        <begin position="24"/>
        <end position="209"/>
    </location>
</feature>
<dbReference type="AlphaFoldDB" id="A0A517NFF0"/>
<gene>
    <name evidence="2" type="ORF">K227x_42670</name>
</gene>
<dbReference type="PANTHER" id="PTHR34301">
    <property type="entry name" value="DNA-BINDING PROTEIN-RELATED"/>
    <property type="match status" value="1"/>
</dbReference>
<dbReference type="PANTHER" id="PTHR34301:SF8">
    <property type="entry name" value="ATPASE DOMAIN-CONTAINING PROTEIN"/>
    <property type="match status" value="1"/>
</dbReference>
<proteinExistence type="predicted"/>
<accession>A0A517NFF0</accession>
<dbReference type="Pfam" id="PF13191">
    <property type="entry name" value="AAA_16"/>
    <property type="match status" value="1"/>
</dbReference>
<protein>
    <recommendedName>
        <fullName evidence="1">Orc1-like AAA ATPase domain-containing protein</fullName>
    </recommendedName>
</protein>
<evidence type="ECO:0000313" key="2">
    <source>
        <dbReference type="EMBL" id="QDT05862.1"/>
    </source>
</evidence>
<evidence type="ECO:0000313" key="3">
    <source>
        <dbReference type="Proteomes" id="UP000318538"/>
    </source>
</evidence>
<dbReference type="SUPFAM" id="SSF52540">
    <property type="entry name" value="P-loop containing nucleoside triphosphate hydrolases"/>
    <property type="match status" value="1"/>
</dbReference>
<dbReference type="InterPro" id="IPR027417">
    <property type="entry name" value="P-loop_NTPase"/>
</dbReference>
<evidence type="ECO:0000259" key="1">
    <source>
        <dbReference type="Pfam" id="PF13191"/>
    </source>
</evidence>
<dbReference type="EMBL" id="CP036525">
    <property type="protein sequence ID" value="QDT05862.1"/>
    <property type="molecule type" value="Genomic_DNA"/>
</dbReference>
<organism evidence="2 3">
    <name type="scientific">Rubripirellula lacrimiformis</name>
    <dbReference type="NCBI Taxonomy" id="1930273"/>
    <lineage>
        <taxon>Bacteria</taxon>
        <taxon>Pseudomonadati</taxon>
        <taxon>Planctomycetota</taxon>
        <taxon>Planctomycetia</taxon>
        <taxon>Pirellulales</taxon>
        <taxon>Pirellulaceae</taxon>
        <taxon>Rubripirellula</taxon>
    </lineage>
</organism>
<name>A0A517NFF0_9BACT</name>
<keyword evidence="3" id="KW-1185">Reference proteome</keyword>
<dbReference type="KEGG" id="rlc:K227x_42670"/>